<dbReference type="Gene3D" id="2.70.98.10">
    <property type="match status" value="1"/>
</dbReference>
<comment type="pathway">
    <text evidence="1 5">Carbohydrate metabolism; hexose metabolism.</text>
</comment>
<accession>A0ABY7NK67</accession>
<dbReference type="PANTHER" id="PTHR10091:SF0">
    <property type="entry name" value="GALACTOSE MUTAROTASE"/>
    <property type="match status" value="1"/>
</dbReference>
<comment type="similarity">
    <text evidence="2 5">Belongs to the aldose epimerase family.</text>
</comment>
<dbReference type="SUPFAM" id="SSF74650">
    <property type="entry name" value="Galactose mutarotase-like"/>
    <property type="match status" value="1"/>
</dbReference>
<dbReference type="Pfam" id="PF01263">
    <property type="entry name" value="Aldose_epim"/>
    <property type="match status" value="1"/>
</dbReference>
<proteinExistence type="inferred from homology"/>
<evidence type="ECO:0000256" key="1">
    <source>
        <dbReference type="ARBA" id="ARBA00005028"/>
    </source>
</evidence>
<dbReference type="InterPro" id="IPR011013">
    <property type="entry name" value="Gal_mutarotase_sf_dom"/>
</dbReference>
<evidence type="ECO:0000313" key="6">
    <source>
        <dbReference type="EMBL" id="WBO21893.1"/>
    </source>
</evidence>
<dbReference type="CDD" id="cd09019">
    <property type="entry name" value="galactose_mutarotase_like"/>
    <property type="match status" value="1"/>
</dbReference>
<dbReference type="PANTHER" id="PTHR10091">
    <property type="entry name" value="ALDOSE-1-EPIMERASE"/>
    <property type="match status" value="1"/>
</dbReference>
<keyword evidence="4 5" id="KW-0119">Carbohydrate metabolism</keyword>
<evidence type="ECO:0000256" key="3">
    <source>
        <dbReference type="ARBA" id="ARBA00023235"/>
    </source>
</evidence>
<comment type="catalytic activity">
    <reaction evidence="5">
        <text>alpha-D-glucose = beta-D-glucose</text>
        <dbReference type="Rhea" id="RHEA:10264"/>
        <dbReference type="ChEBI" id="CHEBI:15903"/>
        <dbReference type="ChEBI" id="CHEBI:17925"/>
        <dbReference type="EC" id="5.1.3.3"/>
    </reaction>
</comment>
<dbReference type="EMBL" id="CP115174">
    <property type="protein sequence ID" value="WBO21893.1"/>
    <property type="molecule type" value="Genomic_DNA"/>
</dbReference>
<dbReference type="InterPro" id="IPR014718">
    <property type="entry name" value="GH-type_carb-bd"/>
</dbReference>
<protein>
    <recommendedName>
        <fullName evidence="5">Aldose 1-epimerase</fullName>
        <ecNumber evidence="5">5.1.3.3</ecNumber>
    </recommendedName>
</protein>
<dbReference type="InterPro" id="IPR047215">
    <property type="entry name" value="Galactose_mutarotase-like"/>
</dbReference>
<evidence type="ECO:0000313" key="7">
    <source>
        <dbReference type="Proteomes" id="UP001210865"/>
    </source>
</evidence>
<dbReference type="InterPro" id="IPR008183">
    <property type="entry name" value="Aldose_1/G6P_1-epimerase"/>
</dbReference>
<evidence type="ECO:0000256" key="4">
    <source>
        <dbReference type="ARBA" id="ARBA00023277"/>
    </source>
</evidence>
<reference evidence="6 7" key="1">
    <citation type="submission" date="2022-12" db="EMBL/GenBank/DDBJ databases">
        <title>Sphingomonas abieness sp. nov., an endophytic bacterium isolated from Abies koreana.</title>
        <authorList>
            <person name="Jiang L."/>
            <person name="Lee J."/>
        </authorList>
    </citation>
    <scope>NUCLEOTIDE SEQUENCE [LARGE SCALE GENOMIC DNA]</scope>
    <source>
        <strain evidence="7">PAMB 00755</strain>
    </source>
</reference>
<dbReference type="Proteomes" id="UP001210865">
    <property type="component" value="Chromosome"/>
</dbReference>
<evidence type="ECO:0000256" key="2">
    <source>
        <dbReference type="ARBA" id="ARBA00006206"/>
    </source>
</evidence>
<sequence length="369" mass="39952">MNDNVTNQPDPHFSADILYFGERSDGGTIEAVELADMAGTRARILTMGASLQALEIPDRDGRIDDVVLGFDDGRIYESDPHYFGSTIGRYANRIASGRFTLDERDYVLATNDGAHHLHGGADGFHRKSWRIAGSGGGDTAWCRMVLDSPDGDQGYPGALQIEVLYMLSPGQLAITYSATTDRPTVVGITNHAYFNLAGAGGAENALGHVLTIAADAYLPTDEGSIPTGERRPVAGSPFDFRTPAEVGRRIRDARDEPQLAFALGYDHNFVLRDGDTAMAAPRHAATLHHPGSGRTLDLFTDAPGLQFYTGNHLRGTAIGKGGRAYRQSDGLCLEPQPFPDSPNRPDFPSVRLDPGEVYRHRIAWRFAAA</sequence>
<organism evidence="6 7">
    <name type="scientific">Sphingomonas abietis</name>
    <dbReference type="NCBI Taxonomy" id="3012344"/>
    <lineage>
        <taxon>Bacteria</taxon>
        <taxon>Pseudomonadati</taxon>
        <taxon>Pseudomonadota</taxon>
        <taxon>Alphaproteobacteria</taxon>
        <taxon>Sphingomonadales</taxon>
        <taxon>Sphingomonadaceae</taxon>
        <taxon>Sphingomonas</taxon>
    </lineage>
</organism>
<dbReference type="RefSeq" id="WP_270076541.1">
    <property type="nucleotide sequence ID" value="NZ_CP115174.1"/>
</dbReference>
<dbReference type="InterPro" id="IPR015443">
    <property type="entry name" value="Aldose_1-epimerase"/>
</dbReference>
<name>A0ABY7NK67_9SPHN</name>
<keyword evidence="7" id="KW-1185">Reference proteome</keyword>
<evidence type="ECO:0000256" key="5">
    <source>
        <dbReference type="PIRNR" id="PIRNR005096"/>
    </source>
</evidence>
<keyword evidence="3 5" id="KW-0413">Isomerase</keyword>
<dbReference type="NCBIfam" id="NF008277">
    <property type="entry name" value="PRK11055.1"/>
    <property type="match status" value="1"/>
</dbReference>
<dbReference type="PIRSF" id="PIRSF005096">
    <property type="entry name" value="GALM"/>
    <property type="match status" value="1"/>
</dbReference>
<dbReference type="EC" id="5.1.3.3" evidence="5"/>
<gene>
    <name evidence="6" type="ORF">PBT88_17255</name>
</gene>